<proteinExistence type="predicted"/>
<dbReference type="SUPFAM" id="SSF55729">
    <property type="entry name" value="Acyl-CoA N-acyltransferases (Nat)"/>
    <property type="match status" value="1"/>
</dbReference>
<dbReference type="InterPro" id="IPR051531">
    <property type="entry name" value="N-acetyltransferase"/>
</dbReference>
<organism evidence="2 3">
    <name type="scientific">Roseibium limicola</name>
    <dbReference type="NCBI Taxonomy" id="2816037"/>
    <lineage>
        <taxon>Bacteria</taxon>
        <taxon>Pseudomonadati</taxon>
        <taxon>Pseudomonadota</taxon>
        <taxon>Alphaproteobacteria</taxon>
        <taxon>Hyphomicrobiales</taxon>
        <taxon>Stappiaceae</taxon>
        <taxon>Roseibium</taxon>
    </lineage>
</organism>
<dbReference type="RefSeq" id="WP_206940709.1">
    <property type="nucleotide sequence ID" value="NZ_JAFLNF010000004.1"/>
</dbReference>
<dbReference type="PANTHER" id="PTHR43792">
    <property type="entry name" value="GNAT FAMILY, PUTATIVE (AFU_ORTHOLOGUE AFUA_3G00765)-RELATED-RELATED"/>
    <property type="match status" value="1"/>
</dbReference>
<dbReference type="InterPro" id="IPR016181">
    <property type="entry name" value="Acyl_CoA_acyltransferase"/>
</dbReference>
<protein>
    <submittedName>
        <fullName evidence="2">GNAT family N-acetyltransferase</fullName>
    </submittedName>
</protein>
<dbReference type="EMBL" id="JAFLNF010000004">
    <property type="protein sequence ID" value="MBO0345807.1"/>
    <property type="molecule type" value="Genomic_DNA"/>
</dbReference>
<keyword evidence="3" id="KW-1185">Reference proteome</keyword>
<comment type="caution">
    <text evidence="2">The sequence shown here is derived from an EMBL/GenBank/DDBJ whole genome shotgun (WGS) entry which is preliminary data.</text>
</comment>
<sequence length="175" mass="19879">MQEPDRTGVEARLETQRLILRPPQETDYAEFLAYSTSDRTRYVGGPKTDDLCREKFDDLSDQWRQRGFGRFIIVRKDTGQPLGHVGPLQDKSGGPVEMTWTLWRAEHEGQGFALEAAQAALKWAFEAVDQPYLDAMIHPENKSSIALALRLDGRHQGDEPHEHMGRCSVFRLVGT</sequence>
<reference evidence="2" key="1">
    <citation type="submission" date="2021-03" db="EMBL/GenBank/DDBJ databases">
        <title>Roseibium sp. CAU 1637 isolated from Incheon.</title>
        <authorList>
            <person name="Kim W."/>
        </authorList>
    </citation>
    <scope>NUCLEOTIDE SEQUENCE</scope>
    <source>
        <strain evidence="2">CAU 1637</strain>
    </source>
</reference>
<dbReference type="InterPro" id="IPR000182">
    <property type="entry name" value="GNAT_dom"/>
</dbReference>
<evidence type="ECO:0000259" key="1">
    <source>
        <dbReference type="PROSITE" id="PS51186"/>
    </source>
</evidence>
<gene>
    <name evidence="2" type="ORF">J0X15_11305</name>
</gene>
<evidence type="ECO:0000313" key="2">
    <source>
        <dbReference type="EMBL" id="MBO0345807.1"/>
    </source>
</evidence>
<dbReference type="AlphaFoldDB" id="A0A939ENR0"/>
<feature type="domain" description="N-acetyltransferase" evidence="1">
    <location>
        <begin position="18"/>
        <end position="175"/>
    </location>
</feature>
<evidence type="ECO:0000313" key="3">
    <source>
        <dbReference type="Proteomes" id="UP000664779"/>
    </source>
</evidence>
<dbReference type="PANTHER" id="PTHR43792:SF1">
    <property type="entry name" value="N-ACETYLTRANSFERASE DOMAIN-CONTAINING PROTEIN"/>
    <property type="match status" value="1"/>
</dbReference>
<dbReference type="Gene3D" id="3.40.630.30">
    <property type="match status" value="1"/>
</dbReference>
<name>A0A939ENR0_9HYPH</name>
<dbReference type="PROSITE" id="PS51186">
    <property type="entry name" value="GNAT"/>
    <property type="match status" value="1"/>
</dbReference>
<dbReference type="GO" id="GO:0016747">
    <property type="term" value="F:acyltransferase activity, transferring groups other than amino-acyl groups"/>
    <property type="evidence" value="ECO:0007669"/>
    <property type="project" value="InterPro"/>
</dbReference>
<dbReference type="Proteomes" id="UP000664779">
    <property type="component" value="Unassembled WGS sequence"/>
</dbReference>
<accession>A0A939ENR0</accession>
<dbReference type="Pfam" id="PF13302">
    <property type="entry name" value="Acetyltransf_3"/>
    <property type="match status" value="1"/>
</dbReference>